<proteinExistence type="predicted"/>
<accession>A0A3S9PMS8</accession>
<dbReference type="Pfam" id="PF19550">
    <property type="entry name" value="DUF6073"/>
    <property type="match status" value="1"/>
</dbReference>
<dbReference type="Proteomes" id="UP000267900">
    <property type="component" value="Chromosome"/>
</dbReference>
<name>A0A3S9PMS8_STRLT</name>
<gene>
    <name evidence="1" type="ORF">EKH77_22860</name>
</gene>
<evidence type="ECO:0000313" key="1">
    <source>
        <dbReference type="EMBL" id="AZQ73682.1"/>
    </source>
</evidence>
<keyword evidence="2" id="KW-1185">Reference proteome</keyword>
<evidence type="ECO:0000313" key="2">
    <source>
        <dbReference type="Proteomes" id="UP000267900"/>
    </source>
</evidence>
<organism evidence="1 2">
    <name type="scientific">Streptomyces luteoverticillatus</name>
    <name type="common">Streptoverticillium luteoverticillatus</name>
    <dbReference type="NCBI Taxonomy" id="66425"/>
    <lineage>
        <taxon>Bacteria</taxon>
        <taxon>Bacillati</taxon>
        <taxon>Actinomycetota</taxon>
        <taxon>Actinomycetes</taxon>
        <taxon>Kitasatosporales</taxon>
        <taxon>Streptomycetaceae</taxon>
        <taxon>Streptomyces</taxon>
    </lineage>
</organism>
<reference evidence="1 2" key="1">
    <citation type="submission" date="2018-12" db="EMBL/GenBank/DDBJ databases">
        <title>The whole draft genome of Streptomyce luteoverticillatus CGMCC 15060.</title>
        <authorList>
            <person name="Feng Z."/>
            <person name="Chen G."/>
            <person name="Zhang J."/>
            <person name="Zhu H."/>
            <person name="Yu X."/>
            <person name="Zhang W."/>
            <person name="Zhang X."/>
        </authorList>
    </citation>
    <scope>NUCLEOTIDE SEQUENCE [LARGE SCALE GENOMIC DNA]</scope>
    <source>
        <strain evidence="1 2">CGMCC 15060</strain>
    </source>
</reference>
<dbReference type="EMBL" id="CP034587">
    <property type="protein sequence ID" value="AZQ73682.1"/>
    <property type="molecule type" value="Genomic_DNA"/>
</dbReference>
<dbReference type="OrthoDB" id="517173at2"/>
<dbReference type="RefSeq" id="WP_126916193.1">
    <property type="nucleotide sequence ID" value="NZ_CP034587.1"/>
</dbReference>
<dbReference type="AlphaFoldDB" id="A0A3S9PMS8"/>
<sequence length="223" mass="24434">MSAPTQRPSVVYGRPVTTDGVRNLYSGTSVKPWTPPVPGIDNLGITSVDTFAVPGVGEYTVPFDGFVRVVRSQPTSEEWSKAEVYTNLIEMKMEGSCEELGHITVTLNPDCLSTGQIRTPFDPYAGEGPAAKACRMAVGAIFDMPKLGLRLANKEPIILTIDDVRQIPPAGSPGKGQIYRMLPLHDVERMDDSPVAYVTSLRFTMGGYLPWERFGSEYKEFGK</sequence>
<dbReference type="InterPro" id="IPR045719">
    <property type="entry name" value="DUF6073"/>
</dbReference>
<protein>
    <submittedName>
        <fullName evidence="1">Uncharacterized protein</fullName>
    </submittedName>
</protein>